<organism evidence="2 3">
    <name type="scientific">Circinella minor</name>
    <dbReference type="NCBI Taxonomy" id="1195481"/>
    <lineage>
        <taxon>Eukaryota</taxon>
        <taxon>Fungi</taxon>
        <taxon>Fungi incertae sedis</taxon>
        <taxon>Mucoromycota</taxon>
        <taxon>Mucoromycotina</taxon>
        <taxon>Mucoromycetes</taxon>
        <taxon>Mucorales</taxon>
        <taxon>Lichtheimiaceae</taxon>
        <taxon>Circinella</taxon>
    </lineage>
</organism>
<feature type="compositionally biased region" description="Basic and acidic residues" evidence="1">
    <location>
        <begin position="199"/>
        <end position="210"/>
    </location>
</feature>
<accession>A0A8H7V8H3</accession>
<dbReference type="OrthoDB" id="2275032at2759"/>
<feature type="region of interest" description="Disordered" evidence="1">
    <location>
        <begin position="170"/>
        <end position="259"/>
    </location>
</feature>
<evidence type="ECO:0000313" key="2">
    <source>
        <dbReference type="EMBL" id="KAG2205074.1"/>
    </source>
</evidence>
<evidence type="ECO:0000256" key="1">
    <source>
        <dbReference type="SAM" id="MobiDB-lite"/>
    </source>
</evidence>
<proteinExistence type="predicted"/>
<protein>
    <submittedName>
        <fullName evidence="2">Uncharacterized protein</fullName>
    </submittedName>
</protein>
<comment type="caution">
    <text evidence="2">The sequence shown here is derived from an EMBL/GenBank/DDBJ whole genome shotgun (WGS) entry which is preliminary data.</text>
</comment>
<gene>
    <name evidence="2" type="ORF">INT45_011292</name>
</gene>
<evidence type="ECO:0000313" key="3">
    <source>
        <dbReference type="Proteomes" id="UP000646827"/>
    </source>
</evidence>
<keyword evidence="3" id="KW-1185">Reference proteome</keyword>
<sequence>MFLGRIQQAADLADLSGTEAEALIEAKFKSGLLPRVKRHCYLLGAKTFNDYKQFAYGYWRGQHGTTLYPQDNPFIPQNAEDRIPTSWIYKNNPSKEKINQARTKAFHPPNLNVDSGSNSPSIDTLTKQMQKLELFQHESNYPNNNYTANISLEGMLRRLIQEETRKLNEPRYRYNDNRYHRNQYRNNNNNYRPYNNNARHHEENDHEYKSKYNQRPQRYNREENNNPRNRQEYNNNRSYRDNHENKNAPPSRPNSPSATLAFLESDDFEDNIVNQVTPEYFDDGYLSEYKSKYSDEELYAVPQVKGKRPP</sequence>
<feature type="compositionally biased region" description="Basic and acidic residues" evidence="1">
    <location>
        <begin position="170"/>
        <end position="179"/>
    </location>
</feature>
<dbReference type="EMBL" id="JAEPRB010001360">
    <property type="protein sequence ID" value="KAG2205074.1"/>
    <property type="molecule type" value="Genomic_DNA"/>
</dbReference>
<dbReference type="Proteomes" id="UP000646827">
    <property type="component" value="Unassembled WGS sequence"/>
</dbReference>
<reference evidence="2 3" key="1">
    <citation type="submission" date="2020-12" db="EMBL/GenBank/DDBJ databases">
        <title>Metabolic potential, ecology and presence of endohyphal bacteria is reflected in genomic diversity of Mucoromycotina.</title>
        <authorList>
            <person name="Muszewska A."/>
            <person name="Okrasinska A."/>
            <person name="Steczkiewicz K."/>
            <person name="Drgas O."/>
            <person name="Orlowska M."/>
            <person name="Perlinska-Lenart U."/>
            <person name="Aleksandrzak-Piekarczyk T."/>
            <person name="Szatraj K."/>
            <person name="Zielenkiewicz U."/>
            <person name="Pilsyk S."/>
            <person name="Malc E."/>
            <person name="Mieczkowski P."/>
            <person name="Kruszewska J.S."/>
            <person name="Biernat P."/>
            <person name="Pawlowska J."/>
        </authorList>
    </citation>
    <scope>NUCLEOTIDE SEQUENCE [LARGE SCALE GENOMIC DNA]</scope>
    <source>
        <strain evidence="2 3">CBS 142.35</strain>
    </source>
</reference>
<name>A0A8H7V8H3_9FUNG</name>
<feature type="compositionally biased region" description="Basic and acidic residues" evidence="1">
    <location>
        <begin position="219"/>
        <end position="231"/>
    </location>
</feature>
<dbReference type="AlphaFoldDB" id="A0A8H7V8H3"/>
<feature type="compositionally biased region" description="Low complexity" evidence="1">
    <location>
        <begin position="184"/>
        <end position="197"/>
    </location>
</feature>